<gene>
    <name evidence="2" type="ORF">METZ01_LOCUS73319</name>
</gene>
<evidence type="ECO:0000313" key="2">
    <source>
        <dbReference type="EMBL" id="SVA20465.1"/>
    </source>
</evidence>
<dbReference type="SUPFAM" id="SSF82649">
    <property type="entry name" value="SufE/NifU"/>
    <property type="match status" value="1"/>
</dbReference>
<feature type="domain" description="Fe-S metabolism associated" evidence="1">
    <location>
        <begin position="21"/>
        <end position="131"/>
    </location>
</feature>
<proteinExistence type="predicted"/>
<dbReference type="InterPro" id="IPR003808">
    <property type="entry name" value="Fe-S_metab-assoc_dom"/>
</dbReference>
<dbReference type="Gene3D" id="3.90.1010.10">
    <property type="match status" value="1"/>
</dbReference>
<dbReference type="Pfam" id="PF02657">
    <property type="entry name" value="SufE"/>
    <property type="match status" value="1"/>
</dbReference>
<name>A0A381TWU5_9ZZZZ</name>
<sequence>MLMVFVDKITEYKDNIEALRTIDSMEVYRWMISLGQKLSKDPLSESRRSDHTKVSYCQFDLYVDWEDGRFKAYSNAMIAGGYAYMLLDIFNSSPIEEARQITVQHFRAIKMDELLSMNRANGFYQMIEMMQGRLQIV</sequence>
<dbReference type="EMBL" id="UINC01005305">
    <property type="protein sequence ID" value="SVA20465.1"/>
    <property type="molecule type" value="Genomic_DNA"/>
</dbReference>
<dbReference type="AlphaFoldDB" id="A0A381TWU5"/>
<accession>A0A381TWU5</accession>
<reference evidence="2" key="1">
    <citation type="submission" date="2018-05" db="EMBL/GenBank/DDBJ databases">
        <authorList>
            <person name="Lanie J.A."/>
            <person name="Ng W.-L."/>
            <person name="Kazmierczak K.M."/>
            <person name="Andrzejewski T.M."/>
            <person name="Davidsen T.M."/>
            <person name="Wayne K.J."/>
            <person name="Tettelin H."/>
            <person name="Glass J.I."/>
            <person name="Rusch D."/>
            <person name="Podicherti R."/>
            <person name="Tsui H.-C.T."/>
            <person name="Winkler M.E."/>
        </authorList>
    </citation>
    <scope>NUCLEOTIDE SEQUENCE</scope>
</reference>
<protein>
    <recommendedName>
        <fullName evidence="1">Fe-S metabolism associated domain-containing protein</fullName>
    </recommendedName>
</protein>
<organism evidence="2">
    <name type="scientific">marine metagenome</name>
    <dbReference type="NCBI Taxonomy" id="408172"/>
    <lineage>
        <taxon>unclassified sequences</taxon>
        <taxon>metagenomes</taxon>
        <taxon>ecological metagenomes</taxon>
    </lineage>
</organism>
<evidence type="ECO:0000259" key="1">
    <source>
        <dbReference type="Pfam" id="PF02657"/>
    </source>
</evidence>